<dbReference type="InterPro" id="IPR001853">
    <property type="entry name" value="DSBA-like_thioredoxin_dom"/>
</dbReference>
<evidence type="ECO:0000313" key="3">
    <source>
        <dbReference type="Proteomes" id="UP001145050"/>
    </source>
</evidence>
<sequence>MEVEWKAFELRPEGVELPPKPPGYMEQAKANVARMSEQYGIEMKWNEQSKHSRHALEGAKFAEQHGLGNEYHDAMFRAHFQQDKAINDIDTLVEIAGKIGLDQASFRDALETRRYQQRVIEDTEEAQQIGVTGIPCYIAGNKGVMGAQTYESLVQLIEEA</sequence>
<keyword evidence="3" id="KW-1185">Reference proteome</keyword>
<dbReference type="Gene3D" id="3.40.30.10">
    <property type="entry name" value="Glutaredoxin"/>
    <property type="match status" value="1"/>
</dbReference>
<dbReference type="GO" id="GO:0016491">
    <property type="term" value="F:oxidoreductase activity"/>
    <property type="evidence" value="ECO:0007669"/>
    <property type="project" value="InterPro"/>
</dbReference>
<dbReference type="AlphaFoldDB" id="A0A9X4AN52"/>
<organism evidence="2 3">
    <name type="scientific">Terrihalobacillus insolitus</name>
    <dbReference type="NCBI Taxonomy" id="2950438"/>
    <lineage>
        <taxon>Bacteria</taxon>
        <taxon>Bacillati</taxon>
        <taxon>Bacillota</taxon>
        <taxon>Bacilli</taxon>
        <taxon>Bacillales</taxon>
        <taxon>Bacillaceae</taxon>
        <taxon>Terrihalobacillus</taxon>
    </lineage>
</organism>
<protein>
    <submittedName>
        <fullName evidence="2">DsbA family protein</fullName>
    </submittedName>
</protein>
<evidence type="ECO:0000259" key="1">
    <source>
        <dbReference type="Pfam" id="PF01323"/>
    </source>
</evidence>
<dbReference type="EMBL" id="JAMQKB010000004">
    <property type="protein sequence ID" value="MDC3424195.1"/>
    <property type="molecule type" value="Genomic_DNA"/>
</dbReference>
<dbReference type="SUPFAM" id="SSF52833">
    <property type="entry name" value="Thioredoxin-like"/>
    <property type="match status" value="1"/>
</dbReference>
<proteinExistence type="predicted"/>
<dbReference type="Proteomes" id="UP001145050">
    <property type="component" value="Unassembled WGS sequence"/>
</dbReference>
<dbReference type="Pfam" id="PF01323">
    <property type="entry name" value="DSBA"/>
    <property type="match status" value="1"/>
</dbReference>
<feature type="domain" description="DSBA-like thioredoxin" evidence="1">
    <location>
        <begin position="2"/>
        <end position="157"/>
    </location>
</feature>
<comment type="caution">
    <text evidence="2">The sequence shown here is derived from an EMBL/GenBank/DDBJ whole genome shotgun (WGS) entry which is preliminary data.</text>
</comment>
<dbReference type="PANTHER" id="PTHR13887:SF33">
    <property type="entry name" value="ISOMERASE"/>
    <property type="match status" value="1"/>
</dbReference>
<name>A0A9X4AN52_9BACI</name>
<gene>
    <name evidence="2" type="ORF">NC797_06695</name>
</gene>
<dbReference type="PANTHER" id="PTHR13887">
    <property type="entry name" value="GLUTATHIONE S-TRANSFERASE KAPPA"/>
    <property type="match status" value="1"/>
</dbReference>
<evidence type="ECO:0000313" key="2">
    <source>
        <dbReference type="EMBL" id="MDC3424195.1"/>
    </source>
</evidence>
<dbReference type="InterPro" id="IPR036249">
    <property type="entry name" value="Thioredoxin-like_sf"/>
</dbReference>
<accession>A0A9X4AN52</accession>
<reference evidence="2" key="1">
    <citation type="submission" date="2022-06" db="EMBL/GenBank/DDBJ databases">
        <title>Aquibacillus sp. a new bacterium isolated from soil saline samples.</title>
        <authorList>
            <person name="Galisteo C."/>
            <person name="De La Haba R."/>
            <person name="Sanchez-Porro C."/>
            <person name="Ventosa A."/>
        </authorList>
    </citation>
    <scope>NUCLEOTIDE SEQUENCE</scope>
    <source>
        <strain evidence="2">3ASR75-11</strain>
    </source>
</reference>